<evidence type="ECO:0000256" key="1">
    <source>
        <dbReference type="ARBA" id="ARBA00004496"/>
    </source>
</evidence>
<evidence type="ECO:0000256" key="7">
    <source>
        <dbReference type="ARBA" id="ARBA00022741"/>
    </source>
</evidence>
<dbReference type="GO" id="GO:0005737">
    <property type="term" value="C:cytoplasm"/>
    <property type="evidence" value="ECO:0007669"/>
    <property type="project" value="UniProtKB-SubCell"/>
</dbReference>
<evidence type="ECO:0000256" key="4">
    <source>
        <dbReference type="ARBA" id="ARBA00022490"/>
    </source>
</evidence>
<evidence type="ECO:0000313" key="12">
    <source>
        <dbReference type="Proteomes" id="UP000176864"/>
    </source>
</evidence>
<dbReference type="GO" id="GO:0046872">
    <property type="term" value="F:metal ion binding"/>
    <property type="evidence" value="ECO:0007669"/>
    <property type="project" value="UniProtKB-KW"/>
</dbReference>
<dbReference type="SUPFAM" id="SSF52540">
    <property type="entry name" value="P-loop containing nucleoside triphosphate hydrolases"/>
    <property type="match status" value="1"/>
</dbReference>
<dbReference type="NCBIfam" id="TIGR00150">
    <property type="entry name" value="T6A_YjeE"/>
    <property type="match status" value="1"/>
</dbReference>
<keyword evidence="5" id="KW-0819">tRNA processing</keyword>
<dbReference type="GO" id="GO:0005524">
    <property type="term" value="F:ATP binding"/>
    <property type="evidence" value="ECO:0007669"/>
    <property type="project" value="UniProtKB-KW"/>
</dbReference>
<organism evidence="11 12">
    <name type="scientific">Candidatus Doudnabacteria bacterium RIFCSPHIGHO2_01_FULL_46_14</name>
    <dbReference type="NCBI Taxonomy" id="1817824"/>
    <lineage>
        <taxon>Bacteria</taxon>
        <taxon>Candidatus Doudnaibacteriota</taxon>
    </lineage>
</organism>
<evidence type="ECO:0000256" key="8">
    <source>
        <dbReference type="ARBA" id="ARBA00022840"/>
    </source>
</evidence>
<keyword evidence="11" id="KW-0808">Transferase</keyword>
<dbReference type="GO" id="GO:0002949">
    <property type="term" value="P:tRNA threonylcarbamoyladenosine modification"/>
    <property type="evidence" value="ECO:0007669"/>
    <property type="project" value="InterPro"/>
</dbReference>
<dbReference type="Proteomes" id="UP000176864">
    <property type="component" value="Unassembled WGS sequence"/>
</dbReference>
<dbReference type="Gene3D" id="3.40.50.300">
    <property type="entry name" value="P-loop containing nucleotide triphosphate hydrolases"/>
    <property type="match status" value="1"/>
</dbReference>
<reference evidence="11 12" key="1">
    <citation type="journal article" date="2016" name="Nat. Commun.">
        <title>Thousands of microbial genomes shed light on interconnected biogeochemical processes in an aquifer system.</title>
        <authorList>
            <person name="Anantharaman K."/>
            <person name="Brown C.T."/>
            <person name="Hug L.A."/>
            <person name="Sharon I."/>
            <person name="Castelle C.J."/>
            <person name="Probst A.J."/>
            <person name="Thomas B.C."/>
            <person name="Singh A."/>
            <person name="Wilkins M.J."/>
            <person name="Karaoz U."/>
            <person name="Brodie E.L."/>
            <person name="Williams K.H."/>
            <person name="Hubbard S.S."/>
            <person name="Banfield J.F."/>
        </authorList>
    </citation>
    <scope>NUCLEOTIDE SEQUENCE [LARGE SCALE GENOMIC DNA]</scope>
</reference>
<dbReference type="GO" id="GO:0016740">
    <property type="term" value="F:transferase activity"/>
    <property type="evidence" value="ECO:0007669"/>
    <property type="project" value="UniProtKB-KW"/>
</dbReference>
<sequence>MNANGVKKITASGLATKRYAEGIGKTIKSGRIFALWGDLGSGKTTFVKGLARGLGLNHKIKSPTFVIFHSYPIPKTFFRFYHFDLYRLRSAAELEDLGFPEIIKNRKNIVAIEWPKIAKKFLPANTKHINFTHVKKQPNNRIIESL</sequence>
<comment type="caution">
    <text evidence="11">The sequence shown here is derived from an EMBL/GenBank/DDBJ whole genome shotgun (WGS) entry which is preliminary data.</text>
</comment>
<keyword evidence="6" id="KW-0479">Metal-binding</keyword>
<protein>
    <recommendedName>
        <fullName evidence="3">tRNA threonylcarbamoyladenosine biosynthesis protein TsaE</fullName>
    </recommendedName>
    <alternativeName>
        <fullName evidence="10">t(6)A37 threonylcarbamoyladenosine biosynthesis protein TsaE</fullName>
    </alternativeName>
</protein>
<dbReference type="Pfam" id="PF02367">
    <property type="entry name" value="TsaE"/>
    <property type="match status" value="1"/>
</dbReference>
<evidence type="ECO:0000313" key="11">
    <source>
        <dbReference type="EMBL" id="OGE77892.1"/>
    </source>
</evidence>
<evidence type="ECO:0000256" key="5">
    <source>
        <dbReference type="ARBA" id="ARBA00022694"/>
    </source>
</evidence>
<evidence type="ECO:0000256" key="9">
    <source>
        <dbReference type="ARBA" id="ARBA00022842"/>
    </source>
</evidence>
<dbReference type="PANTHER" id="PTHR33540">
    <property type="entry name" value="TRNA THREONYLCARBAMOYLADENOSINE BIOSYNTHESIS PROTEIN TSAE"/>
    <property type="match status" value="1"/>
</dbReference>
<dbReference type="InterPro" id="IPR027417">
    <property type="entry name" value="P-loop_NTPase"/>
</dbReference>
<name>A0A1F5NK56_9BACT</name>
<comment type="subcellular location">
    <subcellularLocation>
        <location evidence="1">Cytoplasm</location>
    </subcellularLocation>
</comment>
<proteinExistence type="inferred from homology"/>
<accession>A0A1F5NK56</accession>
<keyword evidence="8" id="KW-0067">ATP-binding</keyword>
<dbReference type="STRING" id="1817824.A2751_02500"/>
<dbReference type="PANTHER" id="PTHR33540:SF2">
    <property type="entry name" value="TRNA THREONYLCARBAMOYLADENOSINE BIOSYNTHESIS PROTEIN TSAE"/>
    <property type="match status" value="1"/>
</dbReference>
<dbReference type="InterPro" id="IPR003442">
    <property type="entry name" value="T6A_TsaE"/>
</dbReference>
<keyword evidence="4" id="KW-0963">Cytoplasm</keyword>
<evidence type="ECO:0000256" key="2">
    <source>
        <dbReference type="ARBA" id="ARBA00007599"/>
    </source>
</evidence>
<keyword evidence="7" id="KW-0547">Nucleotide-binding</keyword>
<dbReference type="AlphaFoldDB" id="A0A1F5NK56"/>
<evidence type="ECO:0000256" key="3">
    <source>
        <dbReference type="ARBA" id="ARBA00019010"/>
    </source>
</evidence>
<keyword evidence="9" id="KW-0460">Magnesium</keyword>
<comment type="similarity">
    <text evidence="2">Belongs to the TsaE family.</text>
</comment>
<dbReference type="EMBL" id="MFEK01000016">
    <property type="protein sequence ID" value="OGE77892.1"/>
    <property type="molecule type" value="Genomic_DNA"/>
</dbReference>
<evidence type="ECO:0000256" key="10">
    <source>
        <dbReference type="ARBA" id="ARBA00032441"/>
    </source>
</evidence>
<evidence type="ECO:0000256" key="6">
    <source>
        <dbReference type="ARBA" id="ARBA00022723"/>
    </source>
</evidence>
<gene>
    <name evidence="11" type="ORF">A2751_02500</name>
</gene>